<comment type="caution">
    <text evidence="1">The sequence shown here is derived from an EMBL/GenBank/DDBJ whole genome shotgun (WGS) entry which is preliminary data.</text>
</comment>
<accession>A0AAV3B9A0</accession>
<dbReference type="AlphaFoldDB" id="A0AAV3B9A0"/>
<proteinExistence type="predicted"/>
<name>A0AAV3B9A0_PYXAD</name>
<dbReference type="Proteomes" id="UP001181693">
    <property type="component" value="Unassembled WGS sequence"/>
</dbReference>
<organism evidence="1 2">
    <name type="scientific">Pyxicephalus adspersus</name>
    <name type="common">African bullfrog</name>
    <dbReference type="NCBI Taxonomy" id="30357"/>
    <lineage>
        <taxon>Eukaryota</taxon>
        <taxon>Metazoa</taxon>
        <taxon>Chordata</taxon>
        <taxon>Craniata</taxon>
        <taxon>Vertebrata</taxon>
        <taxon>Euteleostomi</taxon>
        <taxon>Amphibia</taxon>
        <taxon>Batrachia</taxon>
        <taxon>Anura</taxon>
        <taxon>Neobatrachia</taxon>
        <taxon>Ranoidea</taxon>
        <taxon>Pyxicephalidae</taxon>
        <taxon>Pyxicephalinae</taxon>
        <taxon>Pyxicephalus</taxon>
    </lineage>
</organism>
<reference evidence="1" key="1">
    <citation type="thesis" date="2020" institute="ProQuest LLC" country="789 East Eisenhower Parkway, Ann Arbor, MI, USA">
        <title>Comparative Genomics and Chromosome Evolution.</title>
        <authorList>
            <person name="Mudd A.B."/>
        </authorList>
    </citation>
    <scope>NUCLEOTIDE SEQUENCE</scope>
    <source>
        <strain evidence="1">1538</strain>
        <tissue evidence="1">Blood</tissue>
    </source>
</reference>
<dbReference type="EMBL" id="DYDO01000001">
    <property type="protein sequence ID" value="DBA33375.1"/>
    <property type="molecule type" value="Genomic_DNA"/>
</dbReference>
<protein>
    <submittedName>
        <fullName evidence="1">Uncharacterized protein</fullName>
    </submittedName>
</protein>
<sequence>MFPTADLCCADNKRCSDGFLEVSCIIIKQAFVGRFPQLARQIQTKICWLWPTSTSAFHNFTENHLFLLLAIKVEDSTESDGVLLDIREPSSKSAKIRLFAAKSNEFENLCSGVIFSQQTLISPFPTTEEMM</sequence>
<gene>
    <name evidence="1" type="ORF">GDO54_001067</name>
</gene>
<evidence type="ECO:0000313" key="2">
    <source>
        <dbReference type="Proteomes" id="UP001181693"/>
    </source>
</evidence>
<evidence type="ECO:0000313" key="1">
    <source>
        <dbReference type="EMBL" id="DBA33375.1"/>
    </source>
</evidence>
<keyword evidence="2" id="KW-1185">Reference proteome</keyword>